<gene>
    <name evidence="1" type="ORF">C9J27_01260</name>
</gene>
<comment type="caution">
    <text evidence="1">The sequence shown here is derived from an EMBL/GenBank/DDBJ whole genome shotgun (WGS) entry which is preliminary data.</text>
</comment>
<accession>A0A0B7JCU7</accession>
<evidence type="ECO:0000313" key="1">
    <source>
        <dbReference type="EMBL" id="PSV01718.1"/>
    </source>
</evidence>
<proteinExistence type="predicted"/>
<organism evidence="1 2">
    <name type="scientific">Photobacterium kishitanii</name>
    <dbReference type="NCBI Taxonomy" id="318456"/>
    <lineage>
        <taxon>Bacteria</taxon>
        <taxon>Pseudomonadati</taxon>
        <taxon>Pseudomonadota</taxon>
        <taxon>Gammaproteobacteria</taxon>
        <taxon>Vibrionales</taxon>
        <taxon>Vibrionaceae</taxon>
        <taxon>Photobacterium</taxon>
    </lineage>
</organism>
<dbReference type="eggNOG" id="ENOG5031Q6K">
    <property type="taxonomic scope" value="Bacteria"/>
</dbReference>
<accession>A0A2T3KNT7</accession>
<sequence>MDIPTFILVVLFCCIAVVSYLYLLQVFSAKEQLLQFDESTKTVYFSGQKVISVRDGSGNYRFIKYVFDNVGRPISVAELEKKVFFGQNVNLVKVLSNTHLPKEIITIFFSVSKDSLTFKNKAFLK</sequence>
<dbReference type="AlphaFoldDB" id="A0A0B7JCU7"/>
<dbReference type="EMBL" id="PYNF01000001">
    <property type="protein sequence ID" value="PSV01718.1"/>
    <property type="molecule type" value="Genomic_DNA"/>
</dbReference>
<dbReference type="RefSeq" id="WP_036795392.1">
    <property type="nucleotide sequence ID" value="NZ_JAUZMX010000001.1"/>
</dbReference>
<name>A0A0B7JCU7_9GAMM</name>
<evidence type="ECO:0000313" key="2">
    <source>
        <dbReference type="Proteomes" id="UP000241426"/>
    </source>
</evidence>
<protein>
    <submittedName>
        <fullName evidence="1">Uncharacterized protein</fullName>
    </submittedName>
</protein>
<reference evidence="1 2" key="1">
    <citation type="submission" date="2018-01" db="EMBL/GenBank/DDBJ databases">
        <title>Whole genome sequencing of Histamine producing bacteria.</title>
        <authorList>
            <person name="Butler K."/>
        </authorList>
    </citation>
    <scope>NUCLEOTIDE SEQUENCE [LARGE SCALE GENOMIC DNA]</scope>
    <source>
        <strain evidence="1 2">FS-7.2</strain>
    </source>
</reference>
<dbReference type="GeneID" id="29943843"/>
<dbReference type="Proteomes" id="UP000241426">
    <property type="component" value="Unassembled WGS sequence"/>
</dbReference>